<organism evidence="1 2">
    <name type="scientific">Salinisphaera hydrothermalis (strain C41B8)</name>
    <dbReference type="NCBI Taxonomy" id="1304275"/>
    <lineage>
        <taxon>Bacteria</taxon>
        <taxon>Pseudomonadati</taxon>
        <taxon>Pseudomonadota</taxon>
        <taxon>Gammaproteobacteria</taxon>
        <taxon>Salinisphaerales</taxon>
        <taxon>Salinisphaeraceae</taxon>
        <taxon>Salinisphaera</taxon>
    </lineage>
</organism>
<name>A0A084IKZ9_SALHC</name>
<gene>
    <name evidence="1" type="ORF">C41B8_10153</name>
</gene>
<sequence>MSDTDALKKDLEALRSDLRELAEHVRHSGEKRYQDGVNQARHAYDDLRSEASKRSKEVGAEIEARPFTSVFAAFGIGLVLGKLLR</sequence>
<evidence type="ECO:0000313" key="2">
    <source>
        <dbReference type="Proteomes" id="UP000028302"/>
    </source>
</evidence>
<dbReference type="OrthoDB" id="8548296at2"/>
<dbReference type="EMBL" id="APNK01000013">
    <property type="protein sequence ID" value="KEZ77383.1"/>
    <property type="molecule type" value="Genomic_DNA"/>
</dbReference>
<keyword evidence="2" id="KW-1185">Reference proteome</keyword>
<proteinExistence type="predicted"/>
<evidence type="ECO:0008006" key="3">
    <source>
        <dbReference type="Google" id="ProtNLM"/>
    </source>
</evidence>
<dbReference type="Proteomes" id="UP000028302">
    <property type="component" value="Unassembled WGS sequence"/>
</dbReference>
<protein>
    <recommendedName>
        <fullName evidence="3">DUF883 domain-containing protein</fullName>
    </recommendedName>
</protein>
<dbReference type="STRING" id="1304275.C41B8_10153"/>
<evidence type="ECO:0000313" key="1">
    <source>
        <dbReference type="EMBL" id="KEZ77383.1"/>
    </source>
</evidence>
<dbReference type="AlphaFoldDB" id="A0A084IKZ9"/>
<reference evidence="1 2" key="1">
    <citation type="submission" date="2013-03" db="EMBL/GenBank/DDBJ databases">
        <title>Salinisphaera hydrothermalis C41B8 Genome Sequencing.</title>
        <authorList>
            <person name="Li C."/>
            <person name="Lai Q."/>
            <person name="Shao Z."/>
        </authorList>
    </citation>
    <scope>NUCLEOTIDE SEQUENCE [LARGE SCALE GENOMIC DNA]</scope>
    <source>
        <strain evidence="1 2">C41B8</strain>
    </source>
</reference>
<dbReference type="RefSeq" id="WP_037337450.1">
    <property type="nucleotide sequence ID" value="NZ_APNK01000013.1"/>
</dbReference>
<accession>A0A084IKZ9</accession>
<comment type="caution">
    <text evidence="1">The sequence shown here is derived from an EMBL/GenBank/DDBJ whole genome shotgun (WGS) entry which is preliminary data.</text>
</comment>